<comment type="caution">
    <text evidence="1">The sequence shown here is derived from an EMBL/GenBank/DDBJ whole genome shotgun (WGS) entry which is preliminary data.</text>
</comment>
<accession>A0AAN7SQZ3</accession>
<dbReference type="Pfam" id="PF01395">
    <property type="entry name" value="PBP_GOBP"/>
    <property type="match status" value="1"/>
</dbReference>
<evidence type="ECO:0000313" key="2">
    <source>
        <dbReference type="Proteomes" id="UP001353858"/>
    </source>
</evidence>
<organism evidence="1 2">
    <name type="scientific">Aquatica leii</name>
    <dbReference type="NCBI Taxonomy" id="1421715"/>
    <lineage>
        <taxon>Eukaryota</taxon>
        <taxon>Metazoa</taxon>
        <taxon>Ecdysozoa</taxon>
        <taxon>Arthropoda</taxon>
        <taxon>Hexapoda</taxon>
        <taxon>Insecta</taxon>
        <taxon>Pterygota</taxon>
        <taxon>Neoptera</taxon>
        <taxon>Endopterygota</taxon>
        <taxon>Coleoptera</taxon>
        <taxon>Polyphaga</taxon>
        <taxon>Elateriformia</taxon>
        <taxon>Elateroidea</taxon>
        <taxon>Lampyridae</taxon>
        <taxon>Luciolinae</taxon>
        <taxon>Aquatica</taxon>
    </lineage>
</organism>
<dbReference type="GO" id="GO:0005549">
    <property type="term" value="F:odorant binding"/>
    <property type="evidence" value="ECO:0007669"/>
    <property type="project" value="InterPro"/>
</dbReference>
<sequence>MAQVFFDEELEERVGGDTFEKEIIDQSGHDIDFEMEYISDEDVNNSNYDDDNDNSGSSGLDECCEYFLGKDKNLNGTENRFLVNSVSLELIEDWSNVSAPHADECILEAGANPEMARKMFENHKLVDEEHIRCYFKCLSLKDKVMSEDGAFIPEALIKLFIHITPDIAYNCVAKFANEEDLCKKAYLVALCITEENYITS</sequence>
<gene>
    <name evidence="1" type="ORF">RN001_007551</name>
</gene>
<protein>
    <submittedName>
        <fullName evidence="1">Uncharacterized protein</fullName>
    </submittedName>
</protein>
<dbReference type="AlphaFoldDB" id="A0AAN7SQZ3"/>
<dbReference type="CDD" id="cd23992">
    <property type="entry name" value="PBP_GOBP"/>
    <property type="match status" value="1"/>
</dbReference>
<dbReference type="SMART" id="SM00708">
    <property type="entry name" value="PhBP"/>
    <property type="match status" value="1"/>
</dbReference>
<dbReference type="EMBL" id="JARPUR010000003">
    <property type="protein sequence ID" value="KAK4879405.1"/>
    <property type="molecule type" value="Genomic_DNA"/>
</dbReference>
<dbReference type="Proteomes" id="UP001353858">
    <property type="component" value="Unassembled WGS sequence"/>
</dbReference>
<keyword evidence="2" id="KW-1185">Reference proteome</keyword>
<dbReference type="Gene3D" id="1.10.238.20">
    <property type="entry name" value="Pheromone/general odorant binding protein domain"/>
    <property type="match status" value="1"/>
</dbReference>
<dbReference type="InterPro" id="IPR006170">
    <property type="entry name" value="PBP/GOBP"/>
</dbReference>
<name>A0AAN7SQZ3_9COLE</name>
<proteinExistence type="predicted"/>
<dbReference type="InterPro" id="IPR036728">
    <property type="entry name" value="PBP_GOBP_sf"/>
</dbReference>
<dbReference type="SUPFAM" id="SSF47565">
    <property type="entry name" value="Insect pheromone/odorant-binding proteins"/>
    <property type="match status" value="1"/>
</dbReference>
<evidence type="ECO:0000313" key="1">
    <source>
        <dbReference type="EMBL" id="KAK4879405.1"/>
    </source>
</evidence>
<reference evidence="2" key="1">
    <citation type="submission" date="2023-01" db="EMBL/GenBank/DDBJ databases">
        <title>Key to firefly adult light organ development and bioluminescence: homeobox transcription factors regulate luciferase expression and transportation to peroxisome.</title>
        <authorList>
            <person name="Fu X."/>
        </authorList>
    </citation>
    <scope>NUCLEOTIDE SEQUENCE [LARGE SCALE GENOMIC DNA]</scope>
</reference>